<feature type="transmembrane region" description="Helical" evidence="6">
    <location>
        <begin position="559"/>
        <end position="578"/>
    </location>
</feature>
<feature type="transmembrane region" description="Helical" evidence="6">
    <location>
        <begin position="227"/>
        <end position="251"/>
    </location>
</feature>
<dbReference type="GO" id="GO:0005886">
    <property type="term" value="C:plasma membrane"/>
    <property type="evidence" value="ECO:0007669"/>
    <property type="project" value="UniProtKB-SubCell"/>
</dbReference>
<evidence type="ECO:0000313" key="8">
    <source>
        <dbReference type="EMBL" id="SFE32652.1"/>
    </source>
</evidence>
<evidence type="ECO:0000256" key="2">
    <source>
        <dbReference type="ARBA" id="ARBA00022475"/>
    </source>
</evidence>
<dbReference type="SUPFAM" id="SSF82866">
    <property type="entry name" value="Multidrug efflux transporter AcrB transmembrane domain"/>
    <property type="match status" value="2"/>
</dbReference>
<evidence type="ECO:0000256" key="4">
    <source>
        <dbReference type="ARBA" id="ARBA00022989"/>
    </source>
</evidence>
<feature type="transmembrane region" description="Helical" evidence="6">
    <location>
        <begin position="674"/>
        <end position="699"/>
    </location>
</feature>
<feature type="transmembrane region" description="Helical" evidence="6">
    <location>
        <begin position="640"/>
        <end position="662"/>
    </location>
</feature>
<keyword evidence="3 6" id="KW-0812">Transmembrane</keyword>
<dbReference type="InterPro" id="IPR050545">
    <property type="entry name" value="Mycobact_MmpL"/>
</dbReference>
<feature type="transmembrane region" description="Helical" evidence="6">
    <location>
        <begin position="26"/>
        <end position="46"/>
    </location>
</feature>
<feature type="domain" description="SSD" evidence="7">
    <location>
        <begin position="206"/>
        <end position="331"/>
    </location>
</feature>
<accession>A0A1I1ZM05</accession>
<evidence type="ECO:0000256" key="3">
    <source>
        <dbReference type="ARBA" id="ARBA00022692"/>
    </source>
</evidence>
<sequence length="726" mass="72995">MSAARPGTRTHRLFTVLGRAAVRRPWWTITGWLLSAAAVAALVVVFGRPVDDDTTLPGSSAQHGRDLLDEHFPGAGGATGTVILRSASGPVAAGTVTDVSARLSDVAHVTSVAPPSAAAGTLTADGTTGYLTVQFDVEARDLGRDVIDEVLSTARTAAGPGTEVLPGGVLARSETDTRRSEALGLAVALVVLVLAFGGLVAAALPLLTALLTLVCGLGVIGLAGHLTAVPAVATTIATMIGLGVGVDYALFMITRYRALLSRGAAVPEAITATVVSSGSAVAFAGGTVVVALAGLAVSGVPILTTLGWTAGLIVLVAVTAAVTLLPALLAVLGPRVDALPVLRRRRAAAVPGHDAPPGGHSAWGRLADRVTRRPWPYALVSTVLLAVVAAPVTGMTLGQTDAGDEPPGTPGRAGYDALAEAFGPGVNGPLTLVAEFPEPAAPVAGAADPRVGALVTAAGTVAGVAETQPARVSADGRLVSVRVVPLTGPGDPATVATAAALERVPAPGAAVYVTGPTAVKAALAERVGARMPYVVGLVVVLAALLVLAAFGAPVVAAKAAVMNLFSVAAAYGVLTAVFQRGWGVTLLGLDGPAPIESYVPMLLFALLFGLSMDYEVFLLTAVRESWDATGDNRRSVREGLAGTGMVITSAAVVMVCVFGGFVLSSSPVVKMTGLGLAVAVAVDATVIRGVLVPAAMALLGRANWWTPFRARSRQHIHEVAAGQDAA</sequence>
<dbReference type="Gene3D" id="1.20.1640.10">
    <property type="entry name" value="Multidrug efflux transporter AcrB transmembrane domain"/>
    <property type="match status" value="2"/>
</dbReference>
<feature type="transmembrane region" description="Helical" evidence="6">
    <location>
        <begin position="598"/>
        <end position="619"/>
    </location>
</feature>
<evidence type="ECO:0000256" key="1">
    <source>
        <dbReference type="ARBA" id="ARBA00004651"/>
    </source>
</evidence>
<keyword evidence="2" id="KW-1003">Cell membrane</keyword>
<dbReference type="AlphaFoldDB" id="A0A1I1ZM05"/>
<protein>
    <submittedName>
        <fullName evidence="8">Putative drug exporter of the RND superfamily</fullName>
    </submittedName>
</protein>
<comment type="subcellular location">
    <subcellularLocation>
        <location evidence="1">Cell membrane</location>
        <topology evidence="1">Multi-pass membrane protein</topology>
    </subcellularLocation>
</comment>
<feature type="transmembrane region" description="Helical" evidence="6">
    <location>
        <begin position="533"/>
        <end position="552"/>
    </location>
</feature>
<dbReference type="PROSITE" id="PS50156">
    <property type="entry name" value="SSD"/>
    <property type="match status" value="1"/>
</dbReference>
<dbReference type="InterPro" id="IPR004869">
    <property type="entry name" value="MMPL_dom"/>
</dbReference>
<evidence type="ECO:0000313" key="9">
    <source>
        <dbReference type="Proteomes" id="UP000199645"/>
    </source>
</evidence>
<keyword evidence="5 6" id="KW-0472">Membrane</keyword>
<dbReference type="Proteomes" id="UP000199645">
    <property type="component" value="Unassembled WGS sequence"/>
</dbReference>
<dbReference type="RefSeq" id="WP_093608925.1">
    <property type="nucleotide sequence ID" value="NZ_BOMT01000014.1"/>
</dbReference>
<keyword evidence="9" id="KW-1185">Reference proteome</keyword>
<keyword evidence="4 6" id="KW-1133">Transmembrane helix</keyword>
<dbReference type="EMBL" id="FONV01000001">
    <property type="protein sequence ID" value="SFE32652.1"/>
    <property type="molecule type" value="Genomic_DNA"/>
</dbReference>
<proteinExistence type="predicted"/>
<evidence type="ECO:0000256" key="5">
    <source>
        <dbReference type="ARBA" id="ARBA00023136"/>
    </source>
</evidence>
<dbReference type="PANTHER" id="PTHR33406:SF13">
    <property type="entry name" value="MEMBRANE PROTEIN YDFJ"/>
    <property type="match status" value="1"/>
</dbReference>
<feature type="transmembrane region" description="Helical" evidence="6">
    <location>
        <begin position="308"/>
        <end position="336"/>
    </location>
</feature>
<dbReference type="STRING" id="35752.SAMN05421541_101177"/>
<reference evidence="8 9" key="1">
    <citation type="submission" date="2016-10" db="EMBL/GenBank/DDBJ databases">
        <authorList>
            <person name="de Groot N.N."/>
        </authorList>
    </citation>
    <scope>NUCLEOTIDE SEQUENCE [LARGE SCALE GENOMIC DNA]</scope>
    <source>
        <strain evidence="8 9">DSM 43019</strain>
    </source>
</reference>
<dbReference type="OrthoDB" id="7051771at2"/>
<dbReference type="InterPro" id="IPR000731">
    <property type="entry name" value="SSD"/>
</dbReference>
<evidence type="ECO:0000259" key="7">
    <source>
        <dbReference type="PROSITE" id="PS50156"/>
    </source>
</evidence>
<gene>
    <name evidence="8" type="ORF">SAMN05421541_101177</name>
</gene>
<feature type="transmembrane region" description="Helical" evidence="6">
    <location>
        <begin position="375"/>
        <end position="397"/>
    </location>
</feature>
<dbReference type="PANTHER" id="PTHR33406">
    <property type="entry name" value="MEMBRANE PROTEIN MJ1562-RELATED"/>
    <property type="match status" value="1"/>
</dbReference>
<evidence type="ECO:0000256" key="6">
    <source>
        <dbReference type="SAM" id="Phobius"/>
    </source>
</evidence>
<feature type="transmembrane region" description="Helical" evidence="6">
    <location>
        <begin position="272"/>
        <end position="296"/>
    </location>
</feature>
<dbReference type="Pfam" id="PF03176">
    <property type="entry name" value="MMPL"/>
    <property type="match status" value="2"/>
</dbReference>
<organism evidence="8 9">
    <name type="scientific">Actinoplanes philippinensis</name>
    <dbReference type="NCBI Taxonomy" id="35752"/>
    <lineage>
        <taxon>Bacteria</taxon>
        <taxon>Bacillati</taxon>
        <taxon>Actinomycetota</taxon>
        <taxon>Actinomycetes</taxon>
        <taxon>Micromonosporales</taxon>
        <taxon>Micromonosporaceae</taxon>
        <taxon>Actinoplanes</taxon>
    </lineage>
</organism>
<feature type="transmembrane region" description="Helical" evidence="6">
    <location>
        <begin position="182"/>
        <end position="207"/>
    </location>
</feature>
<name>A0A1I1ZM05_9ACTN</name>